<proteinExistence type="predicted"/>
<accession>A0ABR1H418</accession>
<organism evidence="1 2">
    <name type="scientific">Neonectria magnoliae</name>
    <dbReference type="NCBI Taxonomy" id="2732573"/>
    <lineage>
        <taxon>Eukaryota</taxon>
        <taxon>Fungi</taxon>
        <taxon>Dikarya</taxon>
        <taxon>Ascomycota</taxon>
        <taxon>Pezizomycotina</taxon>
        <taxon>Sordariomycetes</taxon>
        <taxon>Hypocreomycetidae</taxon>
        <taxon>Hypocreales</taxon>
        <taxon>Nectriaceae</taxon>
        <taxon>Neonectria</taxon>
    </lineage>
</organism>
<sequence>MMQILKFSPQKRVLESGFHTEIGLAGAEKWDGFGASESLNGRLPWAIPSNLIPAAQGFGGLLALRVLSGAFEAIADPAFMLITSMYFEHVH</sequence>
<gene>
    <name evidence="1" type="ORF">QQZ08_012224</name>
</gene>
<name>A0ABR1H418_9HYPO</name>
<keyword evidence="2" id="KW-1185">Reference proteome</keyword>
<dbReference type="Proteomes" id="UP001498421">
    <property type="component" value="Unassembled WGS sequence"/>
</dbReference>
<dbReference type="EMBL" id="JAZAVK010000228">
    <property type="protein sequence ID" value="KAK7415853.1"/>
    <property type="molecule type" value="Genomic_DNA"/>
</dbReference>
<dbReference type="InterPro" id="IPR036259">
    <property type="entry name" value="MFS_trans_sf"/>
</dbReference>
<reference evidence="1 2" key="1">
    <citation type="journal article" date="2025" name="Microbiol. Resour. Announc.">
        <title>Draft genome sequences for Neonectria magnoliae and Neonectria punicea, canker pathogens of Liriodendron tulipifera and Acer saccharum in West Virginia.</title>
        <authorList>
            <person name="Petronek H.M."/>
            <person name="Kasson M.T."/>
            <person name="Metheny A.M."/>
            <person name="Stauder C.M."/>
            <person name="Lovett B."/>
            <person name="Lynch S.C."/>
            <person name="Garnas J.R."/>
            <person name="Kasson L.R."/>
            <person name="Stajich J.E."/>
        </authorList>
    </citation>
    <scope>NUCLEOTIDE SEQUENCE [LARGE SCALE GENOMIC DNA]</scope>
    <source>
        <strain evidence="1 2">NRRL 64651</strain>
    </source>
</reference>
<protein>
    <submittedName>
        <fullName evidence="1">Uncharacterized protein</fullName>
    </submittedName>
</protein>
<evidence type="ECO:0000313" key="1">
    <source>
        <dbReference type="EMBL" id="KAK7415853.1"/>
    </source>
</evidence>
<comment type="caution">
    <text evidence="1">The sequence shown here is derived from an EMBL/GenBank/DDBJ whole genome shotgun (WGS) entry which is preliminary data.</text>
</comment>
<dbReference type="SUPFAM" id="SSF103473">
    <property type="entry name" value="MFS general substrate transporter"/>
    <property type="match status" value="1"/>
</dbReference>
<evidence type="ECO:0000313" key="2">
    <source>
        <dbReference type="Proteomes" id="UP001498421"/>
    </source>
</evidence>